<gene>
    <name evidence="1" type="ORF">P4H66_06240</name>
</gene>
<comment type="caution">
    <text evidence="1">The sequence shown here is derived from an EMBL/GenBank/DDBJ whole genome shotgun (WGS) entry which is preliminary data.</text>
</comment>
<name>A0ABU6GI80_9BACL</name>
<accession>A0ABU6GI80</accession>
<protein>
    <submittedName>
        <fullName evidence="1">Uncharacterized protein</fullName>
    </submittedName>
</protein>
<evidence type="ECO:0000313" key="1">
    <source>
        <dbReference type="EMBL" id="MEC0239454.1"/>
    </source>
</evidence>
<dbReference type="EMBL" id="JARLKZ010000005">
    <property type="protein sequence ID" value="MEC0239454.1"/>
    <property type="molecule type" value="Genomic_DNA"/>
</dbReference>
<sequence>MIKVVSLNSSSYWQREQCIALRRNGAENTIDASFPFLEDTPNFCMTVSEAFDLRNALDNLIGPIKQLEPPKDCAPQDLFPATFISISDQSRLSGLLDNYPSDSEADRSARKAIRQAMGILNLATGGREY</sequence>
<organism evidence="1 2">
    <name type="scientific">Paenibacillus dokdonensis</name>
    <dbReference type="NCBI Taxonomy" id="2567944"/>
    <lineage>
        <taxon>Bacteria</taxon>
        <taxon>Bacillati</taxon>
        <taxon>Bacillota</taxon>
        <taxon>Bacilli</taxon>
        <taxon>Bacillales</taxon>
        <taxon>Paenibacillaceae</taxon>
        <taxon>Paenibacillus</taxon>
    </lineage>
</organism>
<dbReference type="RefSeq" id="WP_326086614.1">
    <property type="nucleotide sequence ID" value="NZ_JARLKZ010000005.1"/>
</dbReference>
<reference evidence="1 2" key="1">
    <citation type="submission" date="2023-03" db="EMBL/GenBank/DDBJ databases">
        <title>Bacillus Genome Sequencing.</title>
        <authorList>
            <person name="Dunlap C."/>
        </authorList>
    </citation>
    <scope>NUCLEOTIDE SEQUENCE [LARGE SCALE GENOMIC DNA]</scope>
    <source>
        <strain evidence="1 2">BD-525</strain>
    </source>
</reference>
<dbReference type="Proteomes" id="UP001344632">
    <property type="component" value="Unassembled WGS sequence"/>
</dbReference>
<keyword evidence="2" id="KW-1185">Reference proteome</keyword>
<proteinExistence type="predicted"/>
<evidence type="ECO:0000313" key="2">
    <source>
        <dbReference type="Proteomes" id="UP001344632"/>
    </source>
</evidence>